<dbReference type="EMBL" id="JAMQJY010000001">
    <property type="protein sequence ID" value="MCM2676108.1"/>
    <property type="molecule type" value="Genomic_DNA"/>
</dbReference>
<reference evidence="3" key="1">
    <citation type="submission" date="2022-06" db="EMBL/GenBank/DDBJ databases">
        <title>Alkalicoccobacillus porphyridii sp. nov., isolated from a marine red alga, Porphyridium purpureum and reclassification of Shouchella plakortidis and Shouchella gibsonii as Alkalicoccobacillus plakortidis comb. nov. and Alkalicoccobacillus gibsonii comb. nov.</title>
        <authorList>
            <person name="Kim K.H."/>
            <person name="Lee J.K."/>
            <person name="Han D.M."/>
            <person name="Baek J.H."/>
            <person name="Jeon C.O."/>
        </authorList>
    </citation>
    <scope>NUCLEOTIDE SEQUENCE</scope>
    <source>
        <strain evidence="3">DSM 19153</strain>
    </source>
</reference>
<accession>A0ABT0XLB8</accession>
<evidence type="ECO:0000313" key="3">
    <source>
        <dbReference type="EMBL" id="MCM2676108.1"/>
    </source>
</evidence>
<keyword evidence="1" id="KW-0472">Membrane</keyword>
<feature type="transmembrane region" description="Helical" evidence="1">
    <location>
        <begin position="7"/>
        <end position="24"/>
    </location>
</feature>
<protein>
    <submittedName>
        <fullName evidence="3">Metallophosphoesterase</fullName>
    </submittedName>
</protein>
<feature type="transmembrane region" description="Helical" evidence="1">
    <location>
        <begin position="111"/>
        <end position="128"/>
    </location>
</feature>
<dbReference type="CDD" id="cd07385">
    <property type="entry name" value="MPP_YkuE_C"/>
    <property type="match status" value="1"/>
</dbReference>
<dbReference type="Proteomes" id="UP001203665">
    <property type="component" value="Unassembled WGS sequence"/>
</dbReference>
<dbReference type="InterPro" id="IPR051158">
    <property type="entry name" value="Metallophosphoesterase_sf"/>
</dbReference>
<evidence type="ECO:0000259" key="2">
    <source>
        <dbReference type="Pfam" id="PF00149"/>
    </source>
</evidence>
<organism evidence="3 4">
    <name type="scientific">Alkalicoccobacillus plakortidis</name>
    <dbReference type="NCBI Taxonomy" id="444060"/>
    <lineage>
        <taxon>Bacteria</taxon>
        <taxon>Bacillati</taxon>
        <taxon>Bacillota</taxon>
        <taxon>Bacilli</taxon>
        <taxon>Bacillales</taxon>
        <taxon>Bacillaceae</taxon>
        <taxon>Alkalicoccobacillus</taxon>
    </lineage>
</organism>
<name>A0ABT0XLB8_9BACI</name>
<feature type="transmembrane region" description="Helical" evidence="1">
    <location>
        <begin position="44"/>
        <end position="63"/>
    </location>
</feature>
<evidence type="ECO:0000256" key="1">
    <source>
        <dbReference type="SAM" id="Phobius"/>
    </source>
</evidence>
<dbReference type="PANTHER" id="PTHR31302:SF0">
    <property type="entry name" value="TRANSMEMBRANE PROTEIN WITH METALLOPHOSPHOESTERASE DOMAIN"/>
    <property type="match status" value="1"/>
</dbReference>
<dbReference type="PANTHER" id="PTHR31302">
    <property type="entry name" value="TRANSMEMBRANE PROTEIN WITH METALLOPHOSPHOESTERASE DOMAIN-RELATED"/>
    <property type="match status" value="1"/>
</dbReference>
<gene>
    <name evidence="3" type="ORF">NDM98_11765</name>
</gene>
<dbReference type="InterPro" id="IPR029052">
    <property type="entry name" value="Metallo-depent_PP-like"/>
</dbReference>
<feature type="transmembrane region" description="Helical" evidence="1">
    <location>
        <begin position="75"/>
        <end position="99"/>
    </location>
</feature>
<sequence length="386" mass="42890">MKLVNRILGVVLALLLYGGLNFYIGWHGAVWLKSLGVTGVMGLSIYWTSFAVTVFGYILALVIKGPLGRFLKVIGSFYFAILQYAILFLPILDLGLWIASLAGWSVRSHTTVIGTVVLIVFALLLLWGSRNNWSTVVRQHSLTINKDAGERKKLRILVASDIHLGNIKGNRFLKKLSKISKDVKPDMILIPGDLLDGDIEPFKRNQMNETLKSLQAPLGVYAVLGNHEYYGGAVEEFIQLVEEAGIKMLQDEAIEINESFYVVGRKDKTAEASQYGGRKSVTDLLETLNHKKPILLLDHQPYHLDKAEEAGADLMLSGHTHRGQMAPNHWITSRLFELDYGYKQKGKMHALVSSGYGSWGPPIRIGSRSEVLQIDLTFTGNGEKGN</sequence>
<evidence type="ECO:0000313" key="4">
    <source>
        <dbReference type="Proteomes" id="UP001203665"/>
    </source>
</evidence>
<keyword evidence="1" id="KW-0812">Transmembrane</keyword>
<comment type="caution">
    <text evidence="3">The sequence shown here is derived from an EMBL/GenBank/DDBJ whole genome shotgun (WGS) entry which is preliminary data.</text>
</comment>
<proteinExistence type="predicted"/>
<dbReference type="Gene3D" id="3.60.21.10">
    <property type="match status" value="1"/>
</dbReference>
<dbReference type="SUPFAM" id="SSF56300">
    <property type="entry name" value="Metallo-dependent phosphatases"/>
    <property type="match status" value="1"/>
</dbReference>
<dbReference type="InterPro" id="IPR004843">
    <property type="entry name" value="Calcineurin-like_PHP"/>
</dbReference>
<keyword evidence="1" id="KW-1133">Transmembrane helix</keyword>
<keyword evidence="4" id="KW-1185">Reference proteome</keyword>
<dbReference type="Pfam" id="PF00149">
    <property type="entry name" value="Metallophos"/>
    <property type="match status" value="1"/>
</dbReference>
<feature type="domain" description="Calcineurin-like phosphoesterase" evidence="2">
    <location>
        <begin position="154"/>
        <end position="322"/>
    </location>
</feature>
<dbReference type="RefSeq" id="WP_251607793.1">
    <property type="nucleotide sequence ID" value="NZ_JAMQJY010000001.1"/>
</dbReference>